<dbReference type="EMBL" id="AP019377">
    <property type="protein sequence ID" value="BBH94597.1"/>
    <property type="molecule type" value="Genomic_DNA"/>
</dbReference>
<sequence>MYPEPQQYAVANPFAQGAAEPQQDLAIVTRDLVRVFGQKVAVNHLNLTVRRGEFFGFLGPNGAGKSTTIKMIVGLLRPTAGQVWVAGGDVWREPLQARRLMGVLPEQLNLYERLTGREFLTFTGHMYELPKAEIERRSYDLLRVLSLEADADKLIIDYSAGMRKKIALAAALIHNPQVLFLDEPFEGIDPVSSKVIRDILHDLTRRGTTIFFSSHIMEIVERLCSRVGIINQGVLVAEGTLQELRARASGAGDMPRDATLEDIFLNVIGVRSEEHNLSWLE</sequence>
<dbReference type="InterPro" id="IPR050763">
    <property type="entry name" value="ABC_transporter_ATP-binding"/>
</dbReference>
<dbReference type="GO" id="GO:0005524">
    <property type="term" value="F:ATP binding"/>
    <property type="evidence" value="ECO:0007669"/>
    <property type="project" value="UniProtKB-KW"/>
</dbReference>
<feature type="domain" description="ABC transporter" evidence="4">
    <location>
        <begin position="27"/>
        <end position="257"/>
    </location>
</feature>
<proteinExistence type="predicted"/>
<dbReference type="SUPFAM" id="SSF52540">
    <property type="entry name" value="P-loop containing nucleoside triphosphate hydrolases"/>
    <property type="match status" value="1"/>
</dbReference>
<dbReference type="PANTHER" id="PTHR42711:SF19">
    <property type="entry name" value="DOXORUBICIN RESISTANCE ATP-BINDING PROTEIN DRRA"/>
    <property type="match status" value="1"/>
</dbReference>
<name>A0A455T214_9CHLR</name>
<dbReference type="InterPro" id="IPR003439">
    <property type="entry name" value="ABC_transporter-like_ATP-bd"/>
</dbReference>
<dbReference type="PROSITE" id="PS00211">
    <property type="entry name" value="ABC_TRANSPORTER_1"/>
    <property type="match status" value="1"/>
</dbReference>
<dbReference type="Pfam" id="PF00005">
    <property type="entry name" value="ABC_tran"/>
    <property type="match status" value="1"/>
</dbReference>
<dbReference type="GO" id="GO:0016887">
    <property type="term" value="F:ATP hydrolysis activity"/>
    <property type="evidence" value="ECO:0007669"/>
    <property type="project" value="InterPro"/>
</dbReference>
<evidence type="ECO:0000313" key="5">
    <source>
        <dbReference type="EMBL" id="BBH94597.1"/>
    </source>
</evidence>
<keyword evidence="3 5" id="KW-0067">ATP-binding</keyword>
<dbReference type="PROSITE" id="PS50893">
    <property type="entry name" value="ABC_TRANSPORTER_2"/>
    <property type="match status" value="1"/>
</dbReference>
<dbReference type="InterPro" id="IPR027417">
    <property type="entry name" value="P-loop_NTPase"/>
</dbReference>
<dbReference type="Gene3D" id="3.40.50.300">
    <property type="entry name" value="P-loop containing nucleotide triphosphate hydrolases"/>
    <property type="match status" value="1"/>
</dbReference>
<dbReference type="SMART" id="SM00382">
    <property type="entry name" value="AAA"/>
    <property type="match status" value="1"/>
</dbReference>
<gene>
    <name evidence="5" type="ORF">KTA_27960</name>
</gene>
<keyword evidence="1" id="KW-0813">Transport</keyword>
<dbReference type="AlphaFoldDB" id="A0A455T214"/>
<dbReference type="InterPro" id="IPR003593">
    <property type="entry name" value="AAA+_ATPase"/>
</dbReference>
<evidence type="ECO:0000259" key="4">
    <source>
        <dbReference type="PROSITE" id="PS50893"/>
    </source>
</evidence>
<dbReference type="CDD" id="cd03230">
    <property type="entry name" value="ABC_DR_subfamily_A"/>
    <property type="match status" value="1"/>
</dbReference>
<dbReference type="InterPro" id="IPR017871">
    <property type="entry name" value="ABC_transporter-like_CS"/>
</dbReference>
<reference evidence="5" key="1">
    <citation type="submission" date="2018-12" db="EMBL/GenBank/DDBJ databases">
        <title>Novel natural products biosynthetic potential of the class Ktedonobacteria.</title>
        <authorList>
            <person name="Zheng Y."/>
            <person name="Saitou A."/>
            <person name="Wang C.M."/>
            <person name="Toyoda A."/>
            <person name="Minakuchi Y."/>
            <person name="Sekiguchi Y."/>
            <person name="Ueda K."/>
            <person name="Takano H."/>
            <person name="Sakai Y."/>
            <person name="Yokota A."/>
            <person name="Yabe S."/>
        </authorList>
    </citation>
    <scope>NUCLEOTIDE SEQUENCE</scope>
    <source>
        <strain evidence="5">A3-2</strain>
    </source>
</reference>
<evidence type="ECO:0000256" key="2">
    <source>
        <dbReference type="ARBA" id="ARBA00022741"/>
    </source>
</evidence>
<accession>A0A455T214</accession>
<organism evidence="5">
    <name type="scientific">Thermogemmatispora argillosa</name>
    <dbReference type="NCBI Taxonomy" id="2045280"/>
    <lineage>
        <taxon>Bacteria</taxon>
        <taxon>Bacillati</taxon>
        <taxon>Chloroflexota</taxon>
        <taxon>Ktedonobacteria</taxon>
        <taxon>Thermogemmatisporales</taxon>
        <taxon>Thermogemmatisporaceae</taxon>
        <taxon>Thermogemmatispora</taxon>
    </lineage>
</organism>
<evidence type="ECO:0000256" key="1">
    <source>
        <dbReference type="ARBA" id="ARBA00022448"/>
    </source>
</evidence>
<protein>
    <submittedName>
        <fullName evidence="5">ABC transporter ATP-binding protein</fullName>
    </submittedName>
</protein>
<evidence type="ECO:0000256" key="3">
    <source>
        <dbReference type="ARBA" id="ARBA00022840"/>
    </source>
</evidence>
<dbReference type="PANTHER" id="PTHR42711">
    <property type="entry name" value="ABC TRANSPORTER ATP-BINDING PROTEIN"/>
    <property type="match status" value="1"/>
</dbReference>
<keyword evidence="2" id="KW-0547">Nucleotide-binding</keyword>